<dbReference type="EMBL" id="UYSU01032738">
    <property type="protein sequence ID" value="VDL90464.1"/>
    <property type="molecule type" value="Genomic_DNA"/>
</dbReference>
<name>A0A183SIN1_SCHSO</name>
<evidence type="ECO:0000313" key="3">
    <source>
        <dbReference type="Proteomes" id="UP000275846"/>
    </source>
</evidence>
<reference evidence="4" key="1">
    <citation type="submission" date="2016-06" db="UniProtKB">
        <authorList>
            <consortium name="WormBaseParasite"/>
        </authorList>
    </citation>
    <scope>IDENTIFICATION</scope>
</reference>
<gene>
    <name evidence="2" type="ORF">SSLN_LOCUS4079</name>
</gene>
<dbReference type="InterPro" id="IPR000477">
    <property type="entry name" value="RT_dom"/>
</dbReference>
<dbReference type="Pfam" id="PF00078">
    <property type="entry name" value="RVT_1"/>
    <property type="match status" value="1"/>
</dbReference>
<dbReference type="Proteomes" id="UP000275846">
    <property type="component" value="Unassembled WGS sequence"/>
</dbReference>
<sequence>MLLGPPLTGTKLSPVAPRSWALPSGHFPGNVPNSGLNQVRVSGAVCASTPGLSDSRASHVPTSQKFLRWGDSNPCQLRNVIQSTALEALERARRQHQDWFDENDADLSNVLVEKNGLHKATKAAFFRCCHLAQQRLREMQDTWMVRKAEKIMGGISLLNIAEEIFASILLNHLNAHLEQGLLAESQCGFRRHRTTSDVIFATKQLQEKCQKMRTHLYTTFVDLAKAFDTVNRNGLCKIMQNLAVLNG</sequence>
<dbReference type="OrthoDB" id="6755785at2759"/>
<accession>A0A183SIN1</accession>
<evidence type="ECO:0000259" key="1">
    <source>
        <dbReference type="Pfam" id="PF00078"/>
    </source>
</evidence>
<feature type="domain" description="Reverse transcriptase" evidence="1">
    <location>
        <begin position="155"/>
        <end position="243"/>
    </location>
</feature>
<evidence type="ECO:0000313" key="2">
    <source>
        <dbReference type="EMBL" id="VDL90464.1"/>
    </source>
</evidence>
<organism evidence="4">
    <name type="scientific">Schistocephalus solidus</name>
    <name type="common">Tapeworm</name>
    <dbReference type="NCBI Taxonomy" id="70667"/>
    <lineage>
        <taxon>Eukaryota</taxon>
        <taxon>Metazoa</taxon>
        <taxon>Spiralia</taxon>
        <taxon>Lophotrochozoa</taxon>
        <taxon>Platyhelminthes</taxon>
        <taxon>Cestoda</taxon>
        <taxon>Eucestoda</taxon>
        <taxon>Diphyllobothriidea</taxon>
        <taxon>Diphyllobothriidae</taxon>
        <taxon>Schistocephalus</taxon>
    </lineage>
</organism>
<reference evidence="2 3" key="2">
    <citation type="submission" date="2018-11" db="EMBL/GenBank/DDBJ databases">
        <authorList>
            <consortium name="Pathogen Informatics"/>
        </authorList>
    </citation>
    <scope>NUCLEOTIDE SEQUENCE [LARGE SCALE GENOMIC DNA]</scope>
    <source>
        <strain evidence="2 3">NST_G2</strain>
    </source>
</reference>
<dbReference type="STRING" id="70667.A0A183SIN1"/>
<keyword evidence="3" id="KW-1185">Reference proteome</keyword>
<dbReference type="PANTHER" id="PTHR47027">
    <property type="entry name" value="REVERSE TRANSCRIPTASE DOMAIN-CONTAINING PROTEIN"/>
    <property type="match status" value="1"/>
</dbReference>
<protein>
    <submittedName>
        <fullName evidence="4">Reverse transcriptase domain-containing protein</fullName>
    </submittedName>
</protein>
<evidence type="ECO:0000313" key="4">
    <source>
        <dbReference type="WBParaSite" id="SSLN_0000422301-mRNA-1"/>
    </source>
</evidence>
<dbReference type="WBParaSite" id="SSLN_0000422301-mRNA-1">
    <property type="protein sequence ID" value="SSLN_0000422301-mRNA-1"/>
    <property type="gene ID" value="SSLN_0000422301"/>
</dbReference>
<dbReference type="AlphaFoldDB" id="A0A183SIN1"/>
<proteinExistence type="predicted"/>
<dbReference type="PANTHER" id="PTHR47027:SF26">
    <property type="entry name" value="REVERSE TRANSCRIPTASE DOMAIN-CONTAINING PROTEIN"/>
    <property type="match status" value="1"/>
</dbReference>